<feature type="region of interest" description="Disordered" evidence="13">
    <location>
        <begin position="113"/>
        <end position="183"/>
    </location>
</feature>
<feature type="compositionally biased region" description="Basic residues" evidence="13">
    <location>
        <begin position="753"/>
        <end position="768"/>
    </location>
</feature>
<evidence type="ECO:0000256" key="12">
    <source>
        <dbReference type="RuleBase" id="RU363037"/>
    </source>
</evidence>
<keyword evidence="8 12" id="KW-0648">Protein biosynthesis</keyword>
<comment type="similarity">
    <text evidence="2">Belongs to the class-I aminoacyl-tRNA synthetase family. Glutamate--tRNA ligase type 2 subfamily.</text>
</comment>
<dbReference type="GO" id="GO:0005829">
    <property type="term" value="C:cytosol"/>
    <property type="evidence" value="ECO:0007669"/>
    <property type="project" value="TreeGrafter"/>
</dbReference>
<comment type="subcellular location">
    <subcellularLocation>
        <location evidence="1">Cytoplasm</location>
    </subcellularLocation>
</comment>
<dbReference type="GO" id="GO:0004818">
    <property type="term" value="F:glutamate-tRNA ligase activity"/>
    <property type="evidence" value="ECO:0007669"/>
    <property type="project" value="UniProtKB-EC"/>
</dbReference>
<dbReference type="InterPro" id="IPR049437">
    <property type="entry name" value="tRNA-synt_1c_C2"/>
</dbReference>
<evidence type="ECO:0000256" key="5">
    <source>
        <dbReference type="ARBA" id="ARBA00022598"/>
    </source>
</evidence>
<evidence type="ECO:0000256" key="9">
    <source>
        <dbReference type="ARBA" id="ARBA00023146"/>
    </source>
</evidence>
<evidence type="ECO:0000256" key="13">
    <source>
        <dbReference type="SAM" id="MobiDB-lite"/>
    </source>
</evidence>
<dbReference type="PRINTS" id="PR00987">
    <property type="entry name" value="TRNASYNTHGLU"/>
</dbReference>
<dbReference type="InterPro" id="IPR020058">
    <property type="entry name" value="Glu/Gln-tRNA-synth_Ib_cat-dom"/>
</dbReference>
<dbReference type="AlphaFoldDB" id="A0A7S3J226"/>
<feature type="compositionally biased region" description="Basic and acidic residues" evidence="13">
    <location>
        <begin position="113"/>
        <end position="178"/>
    </location>
</feature>
<protein>
    <recommendedName>
        <fullName evidence="3">glutamate--tRNA ligase</fullName>
        <ecNumber evidence="3">6.1.1.17</ecNumber>
    </recommendedName>
    <alternativeName>
        <fullName evidence="10">Glutamyl-tRNA synthetase</fullName>
    </alternativeName>
</protein>
<gene>
    <name evidence="15" type="ORF">EHAR0213_LOCUS2502</name>
</gene>
<dbReference type="Gene3D" id="2.40.240.10">
    <property type="entry name" value="Ribosomal Protein L25, Chain P"/>
    <property type="match status" value="2"/>
</dbReference>
<dbReference type="InterPro" id="IPR020059">
    <property type="entry name" value="Glu/Gln-tRNA-synth_Ib_codon-bd"/>
</dbReference>
<dbReference type="PANTHER" id="PTHR43097">
    <property type="entry name" value="GLUTAMINE-TRNA LIGASE"/>
    <property type="match status" value="1"/>
</dbReference>
<dbReference type="InterPro" id="IPR020056">
    <property type="entry name" value="Rbsml_bL25/Gln-tRNA_synth_N"/>
</dbReference>
<keyword evidence="7 12" id="KW-0067">ATP-binding</keyword>
<dbReference type="SUPFAM" id="SSF50715">
    <property type="entry name" value="Ribosomal protein L25-like"/>
    <property type="match status" value="1"/>
</dbReference>
<evidence type="ECO:0000256" key="7">
    <source>
        <dbReference type="ARBA" id="ARBA00022840"/>
    </source>
</evidence>
<sequence length="783" mass="88707">MSEAVVDHVTGSATEDTCDFKVANTNLRNSLKFLNAKLADSKNLVGGEVTLADLYLACYLVRPFQLVLETGYRKGIANVVAWFSSLAQSDEFTAVYGNIKFCTRSLKPFSNKDAKEVAKGGNDNKPEKQPKGDKGNKGDKKPKGDKGDKGKGKGDKKPKEESKDCKKAGKGKDSKQAEETVGVPDNVEFQDPIYEKYKNVLKNAVYGKVVTRFPPEPSGFLHIGHIKASMLNYHYSKIYNGKMILRFDDTNPSKEKSEFVQNIIKDLKTVEIYPDKTTYTSDYFELIQEKMREFIQVGMAYADNTPADQMKEERDKGIESVNKTKTSKESLEIFEKMLEGQAPGWCIRANLDMSDKVKCLRDPVMYRCNDTPHHRTGTKFKAYPTYDFACPIVDSLEGITNCLRTIEYKDRDALYHKILEKLKLADIEIFEYAKLQLKSTLMSKRKLQWFVDEKLVEGWNDPRFPTVQGLMRRGLTIQTLKEFMLEQGPSLNTVLMEWDKLWSINKRIIDPQSKRYYCILKDSLAEVLIENGPTVPEGISIDYHPKDPTMGSKSRILTNHLYVEKEDVNEMKVGDKFTLSRWGNVIVKSVEEHDGRKKLTVELNLEDNNFSGTTKATFVPVDERFNVSVTIYEFGHLITKASLKEEDNVVNFVNPNSKIKSEGFAEKDMSQVKAGEFIQIERRGFFFVDKDLNTHGEIVLHFIPDGKTKNMSKITSKIDSNALTKGEGEVAKGANRAEQAKLAEAAADDKPLSKKQLKKLANKEKKKAKKDEHKAGEDAKTEE</sequence>
<evidence type="ECO:0000259" key="14">
    <source>
        <dbReference type="PROSITE" id="PS50405"/>
    </source>
</evidence>
<dbReference type="Pfam" id="PF20974">
    <property type="entry name" value="tRNA-synt_1c_C2"/>
    <property type="match status" value="1"/>
</dbReference>
<feature type="compositionally biased region" description="Basic and acidic residues" evidence="13">
    <location>
        <begin position="769"/>
        <end position="783"/>
    </location>
</feature>
<keyword evidence="6 12" id="KW-0547">Nucleotide-binding</keyword>
<dbReference type="InterPro" id="IPR004526">
    <property type="entry name" value="Glu-tRNA-synth_arc/euk"/>
</dbReference>
<dbReference type="InterPro" id="IPR010987">
    <property type="entry name" value="Glutathione-S-Trfase_C-like"/>
</dbReference>
<dbReference type="PROSITE" id="PS50405">
    <property type="entry name" value="GST_CTER"/>
    <property type="match status" value="1"/>
</dbReference>
<dbReference type="InterPro" id="IPR050132">
    <property type="entry name" value="Gln/Glu-tRNA_Ligase"/>
</dbReference>
<dbReference type="FunFam" id="3.40.50.620:FF:000037">
    <property type="entry name" value="Glutamine--tRNA ligase cytoplasmic"/>
    <property type="match status" value="1"/>
</dbReference>
<keyword evidence="9 12" id="KW-0030">Aminoacyl-tRNA synthetase</keyword>
<dbReference type="GO" id="GO:0017102">
    <property type="term" value="C:methionyl glutamyl tRNA synthetase complex"/>
    <property type="evidence" value="ECO:0007669"/>
    <property type="project" value="TreeGrafter"/>
</dbReference>
<feature type="region of interest" description="Disordered" evidence="13">
    <location>
        <begin position="741"/>
        <end position="783"/>
    </location>
</feature>
<keyword evidence="5 12" id="KW-0436">Ligase</keyword>
<dbReference type="PROSITE" id="PS00178">
    <property type="entry name" value="AA_TRNA_LIGASE_I"/>
    <property type="match status" value="1"/>
</dbReference>
<comment type="catalytic activity">
    <reaction evidence="11">
        <text>tRNA(Glu) + L-glutamate + ATP = L-glutamyl-tRNA(Glu) + AMP + diphosphate</text>
        <dbReference type="Rhea" id="RHEA:23540"/>
        <dbReference type="Rhea" id="RHEA-COMP:9663"/>
        <dbReference type="Rhea" id="RHEA-COMP:9680"/>
        <dbReference type="ChEBI" id="CHEBI:29985"/>
        <dbReference type="ChEBI" id="CHEBI:30616"/>
        <dbReference type="ChEBI" id="CHEBI:33019"/>
        <dbReference type="ChEBI" id="CHEBI:78442"/>
        <dbReference type="ChEBI" id="CHEBI:78520"/>
        <dbReference type="ChEBI" id="CHEBI:456215"/>
        <dbReference type="EC" id="6.1.1.17"/>
    </reaction>
</comment>
<accession>A0A7S3J226</accession>
<evidence type="ECO:0000256" key="8">
    <source>
        <dbReference type="ARBA" id="ARBA00022917"/>
    </source>
</evidence>
<dbReference type="EC" id="6.1.1.17" evidence="3"/>
<keyword evidence="4" id="KW-0963">Cytoplasm</keyword>
<evidence type="ECO:0000256" key="11">
    <source>
        <dbReference type="ARBA" id="ARBA00048351"/>
    </source>
</evidence>
<dbReference type="Gene3D" id="1.20.1050.10">
    <property type="match status" value="1"/>
</dbReference>
<dbReference type="PANTHER" id="PTHR43097:SF5">
    <property type="entry name" value="GLUTAMATE--TRNA LIGASE"/>
    <property type="match status" value="1"/>
</dbReference>
<dbReference type="InterPro" id="IPR004046">
    <property type="entry name" value="GST_C"/>
</dbReference>
<evidence type="ECO:0000313" key="15">
    <source>
        <dbReference type="EMBL" id="CAE0343595.1"/>
    </source>
</evidence>
<dbReference type="GO" id="GO:0006424">
    <property type="term" value="P:glutamyl-tRNA aminoacylation"/>
    <property type="evidence" value="ECO:0007669"/>
    <property type="project" value="InterPro"/>
</dbReference>
<evidence type="ECO:0000256" key="4">
    <source>
        <dbReference type="ARBA" id="ARBA00022490"/>
    </source>
</evidence>
<dbReference type="Gene3D" id="3.40.50.620">
    <property type="entry name" value="HUPs"/>
    <property type="match status" value="1"/>
</dbReference>
<dbReference type="InterPro" id="IPR001412">
    <property type="entry name" value="aa-tRNA-synth_I_CS"/>
</dbReference>
<evidence type="ECO:0000256" key="6">
    <source>
        <dbReference type="ARBA" id="ARBA00022741"/>
    </source>
</evidence>
<dbReference type="SUPFAM" id="SSF47616">
    <property type="entry name" value="GST C-terminal domain-like"/>
    <property type="match status" value="1"/>
</dbReference>
<dbReference type="GO" id="GO:0005524">
    <property type="term" value="F:ATP binding"/>
    <property type="evidence" value="ECO:0007669"/>
    <property type="project" value="UniProtKB-KW"/>
</dbReference>
<dbReference type="SUPFAM" id="SSF52374">
    <property type="entry name" value="Nucleotidylyl transferase"/>
    <property type="match status" value="1"/>
</dbReference>
<reference evidence="15" key="1">
    <citation type="submission" date="2021-01" db="EMBL/GenBank/DDBJ databases">
        <authorList>
            <person name="Corre E."/>
            <person name="Pelletier E."/>
            <person name="Niang G."/>
            <person name="Scheremetjew M."/>
            <person name="Finn R."/>
            <person name="Kale V."/>
            <person name="Holt S."/>
            <person name="Cochrane G."/>
            <person name="Meng A."/>
            <person name="Brown T."/>
            <person name="Cohen L."/>
        </authorList>
    </citation>
    <scope>NUCLEOTIDE SEQUENCE</scope>
    <source>
        <strain evidence="15">FSP1.4</strain>
    </source>
</reference>
<name>A0A7S3J226_9SPIT</name>
<dbReference type="InterPro" id="IPR036282">
    <property type="entry name" value="Glutathione-S-Trfase_C_sf"/>
</dbReference>
<dbReference type="Pfam" id="PF00043">
    <property type="entry name" value="GST_C"/>
    <property type="match status" value="1"/>
</dbReference>
<dbReference type="InterPro" id="IPR011035">
    <property type="entry name" value="Ribosomal_bL25/Gln-tRNA_synth"/>
</dbReference>
<dbReference type="InterPro" id="IPR000924">
    <property type="entry name" value="Glu/Gln-tRNA-synth"/>
</dbReference>
<dbReference type="InterPro" id="IPR014729">
    <property type="entry name" value="Rossmann-like_a/b/a_fold"/>
</dbReference>
<evidence type="ECO:0000256" key="1">
    <source>
        <dbReference type="ARBA" id="ARBA00004496"/>
    </source>
</evidence>
<dbReference type="Pfam" id="PF03950">
    <property type="entry name" value="tRNA-synt_1c_C"/>
    <property type="match status" value="1"/>
</dbReference>
<dbReference type="NCBIfam" id="TIGR00463">
    <property type="entry name" value="gltX_arch"/>
    <property type="match status" value="1"/>
</dbReference>
<dbReference type="Pfam" id="PF00749">
    <property type="entry name" value="tRNA-synt_1c"/>
    <property type="match status" value="1"/>
</dbReference>
<feature type="domain" description="GST C-terminal" evidence="14">
    <location>
        <begin position="1"/>
        <end position="109"/>
    </location>
</feature>
<evidence type="ECO:0000256" key="10">
    <source>
        <dbReference type="ARBA" id="ARBA00030865"/>
    </source>
</evidence>
<organism evidence="15">
    <name type="scientific">Euplotes harpa</name>
    <dbReference type="NCBI Taxonomy" id="151035"/>
    <lineage>
        <taxon>Eukaryota</taxon>
        <taxon>Sar</taxon>
        <taxon>Alveolata</taxon>
        <taxon>Ciliophora</taxon>
        <taxon>Intramacronucleata</taxon>
        <taxon>Spirotrichea</taxon>
        <taxon>Hypotrichia</taxon>
        <taxon>Euplotida</taxon>
        <taxon>Euplotidae</taxon>
        <taxon>Euplotes</taxon>
    </lineage>
</organism>
<proteinExistence type="inferred from homology"/>
<evidence type="ECO:0000256" key="2">
    <source>
        <dbReference type="ARBA" id="ARBA00008927"/>
    </source>
</evidence>
<dbReference type="EMBL" id="HBII01005615">
    <property type="protein sequence ID" value="CAE0343595.1"/>
    <property type="molecule type" value="Transcribed_RNA"/>
</dbReference>
<evidence type="ECO:0000256" key="3">
    <source>
        <dbReference type="ARBA" id="ARBA00012835"/>
    </source>
</evidence>